<protein>
    <submittedName>
        <fullName evidence="6">LrgB family protein</fullName>
    </submittedName>
</protein>
<dbReference type="RefSeq" id="WP_186914404.1">
    <property type="nucleotide sequence ID" value="NZ_JACOFZ010000001.1"/>
</dbReference>
<dbReference type="PANTHER" id="PTHR30249:SF0">
    <property type="entry name" value="PLASTIDAL GLYCOLATE_GLYCERATE TRANSLOCATOR 1, CHLOROPLASTIC"/>
    <property type="match status" value="1"/>
</dbReference>
<feature type="transmembrane region" description="Helical" evidence="5">
    <location>
        <begin position="12"/>
        <end position="30"/>
    </location>
</feature>
<reference evidence="6" key="1">
    <citation type="submission" date="2020-08" db="EMBL/GenBank/DDBJ databases">
        <title>Novel species isolated from subtropical streams in China.</title>
        <authorList>
            <person name="Lu H."/>
        </authorList>
    </citation>
    <scope>NUCLEOTIDE SEQUENCE</scope>
    <source>
        <strain evidence="6">LX22W</strain>
    </source>
</reference>
<evidence type="ECO:0000313" key="7">
    <source>
        <dbReference type="Proteomes" id="UP000627446"/>
    </source>
</evidence>
<feature type="transmembrane region" description="Helical" evidence="5">
    <location>
        <begin position="63"/>
        <end position="83"/>
    </location>
</feature>
<dbReference type="InterPro" id="IPR007300">
    <property type="entry name" value="CidB/LrgB"/>
</dbReference>
<feature type="transmembrane region" description="Helical" evidence="5">
    <location>
        <begin position="154"/>
        <end position="174"/>
    </location>
</feature>
<evidence type="ECO:0000256" key="4">
    <source>
        <dbReference type="ARBA" id="ARBA00023136"/>
    </source>
</evidence>
<comment type="subcellular location">
    <subcellularLocation>
        <location evidence="1">Membrane</location>
        <topology evidence="1">Multi-pass membrane protein</topology>
    </subcellularLocation>
</comment>
<feature type="transmembrane region" description="Helical" evidence="5">
    <location>
        <begin position="37"/>
        <end position="57"/>
    </location>
</feature>
<feature type="transmembrane region" description="Helical" evidence="5">
    <location>
        <begin position="216"/>
        <end position="239"/>
    </location>
</feature>
<keyword evidence="4 5" id="KW-0472">Membrane</keyword>
<dbReference type="AlphaFoldDB" id="A0A923KT32"/>
<keyword evidence="2 5" id="KW-0812">Transmembrane</keyword>
<organism evidence="6 7">
    <name type="scientific">Undibacterium nitidum</name>
    <dbReference type="NCBI Taxonomy" id="2762298"/>
    <lineage>
        <taxon>Bacteria</taxon>
        <taxon>Pseudomonadati</taxon>
        <taxon>Pseudomonadota</taxon>
        <taxon>Betaproteobacteria</taxon>
        <taxon>Burkholderiales</taxon>
        <taxon>Oxalobacteraceae</taxon>
        <taxon>Undibacterium</taxon>
    </lineage>
</organism>
<feature type="transmembrane region" description="Helical" evidence="5">
    <location>
        <begin position="186"/>
        <end position="204"/>
    </location>
</feature>
<evidence type="ECO:0000256" key="2">
    <source>
        <dbReference type="ARBA" id="ARBA00022692"/>
    </source>
</evidence>
<accession>A0A923KT32</accession>
<evidence type="ECO:0000313" key="6">
    <source>
        <dbReference type="EMBL" id="MBC3881144.1"/>
    </source>
</evidence>
<keyword evidence="3 5" id="KW-1133">Transmembrane helix</keyword>
<dbReference type="GO" id="GO:0016020">
    <property type="term" value="C:membrane"/>
    <property type="evidence" value="ECO:0007669"/>
    <property type="project" value="UniProtKB-SubCell"/>
</dbReference>
<sequence>MLDLLNRFLQTPLFSVILTLVTYFIALAIAKRFQFNPLVNPVVLAVAMIVCVLHFSQMTYADYFSGAQLIHFLLGPATVAMAIPLAKQVDRLRRVLLPLGISLVLGSVTSIVSAFSITALMHGSRELAIAMGPKSATTPIAMAIAEKLGGIPSVSAVVVITTGIIGAMVGRFVFNRIGVTNTEVRGFALGVSAHGIGTARAFQMSSTMGSYAGLGMGLNGIMTAILTPLLVPILLRLFYS</sequence>
<gene>
    <name evidence="6" type="ORF">H8K36_07170</name>
</gene>
<dbReference type="Proteomes" id="UP000627446">
    <property type="component" value="Unassembled WGS sequence"/>
</dbReference>
<evidence type="ECO:0000256" key="5">
    <source>
        <dbReference type="SAM" id="Phobius"/>
    </source>
</evidence>
<name>A0A923KT32_9BURK</name>
<feature type="transmembrane region" description="Helical" evidence="5">
    <location>
        <begin position="95"/>
        <end position="117"/>
    </location>
</feature>
<comment type="caution">
    <text evidence="6">The sequence shown here is derived from an EMBL/GenBank/DDBJ whole genome shotgun (WGS) entry which is preliminary data.</text>
</comment>
<evidence type="ECO:0000256" key="1">
    <source>
        <dbReference type="ARBA" id="ARBA00004141"/>
    </source>
</evidence>
<dbReference type="Pfam" id="PF04172">
    <property type="entry name" value="LrgB"/>
    <property type="match status" value="1"/>
</dbReference>
<proteinExistence type="predicted"/>
<keyword evidence="7" id="KW-1185">Reference proteome</keyword>
<dbReference type="PANTHER" id="PTHR30249">
    <property type="entry name" value="PUTATIVE SEROTONIN TRANSPORTER"/>
    <property type="match status" value="1"/>
</dbReference>
<dbReference type="EMBL" id="JACOFZ010000001">
    <property type="protein sequence ID" value="MBC3881144.1"/>
    <property type="molecule type" value="Genomic_DNA"/>
</dbReference>
<evidence type="ECO:0000256" key="3">
    <source>
        <dbReference type="ARBA" id="ARBA00022989"/>
    </source>
</evidence>